<keyword evidence="2" id="KW-1185">Reference proteome</keyword>
<gene>
    <name evidence="1" type="ORF">BDV96DRAFT_232238</name>
</gene>
<dbReference type="OrthoDB" id="10264061at2759"/>
<accession>A0A6A5YU94</accession>
<dbReference type="EMBL" id="ML977341">
    <property type="protein sequence ID" value="KAF2109668.1"/>
    <property type="molecule type" value="Genomic_DNA"/>
</dbReference>
<dbReference type="AlphaFoldDB" id="A0A6A5YU94"/>
<name>A0A6A5YU94_9PLEO</name>
<evidence type="ECO:0000313" key="1">
    <source>
        <dbReference type="EMBL" id="KAF2109668.1"/>
    </source>
</evidence>
<dbReference type="Proteomes" id="UP000799770">
    <property type="component" value="Unassembled WGS sequence"/>
</dbReference>
<proteinExistence type="predicted"/>
<organism evidence="1 2">
    <name type="scientific">Lophiotrema nucula</name>
    <dbReference type="NCBI Taxonomy" id="690887"/>
    <lineage>
        <taxon>Eukaryota</taxon>
        <taxon>Fungi</taxon>
        <taxon>Dikarya</taxon>
        <taxon>Ascomycota</taxon>
        <taxon>Pezizomycotina</taxon>
        <taxon>Dothideomycetes</taxon>
        <taxon>Pleosporomycetidae</taxon>
        <taxon>Pleosporales</taxon>
        <taxon>Lophiotremataceae</taxon>
        <taxon>Lophiotrema</taxon>
    </lineage>
</organism>
<reference evidence="1" key="1">
    <citation type="journal article" date="2020" name="Stud. Mycol.">
        <title>101 Dothideomycetes genomes: a test case for predicting lifestyles and emergence of pathogens.</title>
        <authorList>
            <person name="Haridas S."/>
            <person name="Albert R."/>
            <person name="Binder M."/>
            <person name="Bloem J."/>
            <person name="Labutti K."/>
            <person name="Salamov A."/>
            <person name="Andreopoulos B."/>
            <person name="Baker S."/>
            <person name="Barry K."/>
            <person name="Bills G."/>
            <person name="Bluhm B."/>
            <person name="Cannon C."/>
            <person name="Castanera R."/>
            <person name="Culley D."/>
            <person name="Daum C."/>
            <person name="Ezra D."/>
            <person name="Gonzalez J."/>
            <person name="Henrissat B."/>
            <person name="Kuo A."/>
            <person name="Liang C."/>
            <person name="Lipzen A."/>
            <person name="Lutzoni F."/>
            <person name="Magnuson J."/>
            <person name="Mondo S."/>
            <person name="Nolan M."/>
            <person name="Ohm R."/>
            <person name="Pangilinan J."/>
            <person name="Park H.-J."/>
            <person name="Ramirez L."/>
            <person name="Alfaro M."/>
            <person name="Sun H."/>
            <person name="Tritt A."/>
            <person name="Yoshinaga Y."/>
            <person name="Zwiers L.-H."/>
            <person name="Turgeon B."/>
            <person name="Goodwin S."/>
            <person name="Spatafora J."/>
            <person name="Crous P."/>
            <person name="Grigoriev I."/>
        </authorList>
    </citation>
    <scope>NUCLEOTIDE SEQUENCE</scope>
    <source>
        <strain evidence="1">CBS 627.86</strain>
    </source>
</reference>
<sequence length="151" mass="16892">MQATMIPYDDHNKCWFCKEKNPSQLKTCKCGAVTTPTREDDKKLVHRIFAFGCNSRYFPSCQRLHESLLDLAVQALEDSVCVAVRVGSDSQFAIYIKDADGRVRSCAITTGSTLQLDIEQAEFLRVSRDILKSHADRTTGKASPTAQHHSL</sequence>
<evidence type="ECO:0000313" key="2">
    <source>
        <dbReference type="Proteomes" id="UP000799770"/>
    </source>
</evidence>
<protein>
    <submittedName>
        <fullName evidence="1">Uncharacterized protein</fullName>
    </submittedName>
</protein>